<dbReference type="AlphaFoldDB" id="A0AA47EJE9"/>
<organism evidence="1 2">
    <name type="scientific">Clostridium estertheticum</name>
    <dbReference type="NCBI Taxonomy" id="238834"/>
    <lineage>
        <taxon>Bacteria</taxon>
        <taxon>Bacillati</taxon>
        <taxon>Bacillota</taxon>
        <taxon>Clostridia</taxon>
        <taxon>Eubacteriales</taxon>
        <taxon>Clostridiaceae</taxon>
        <taxon>Clostridium</taxon>
    </lineage>
</organism>
<sequence length="202" mass="22248">MPIAIADGVLNRIDRIVVRFDTVGRLISTVVKNGTMASVAVAPVLQRDADLFELGIADIYIGQGAVLISQTNITDLRMNTSLCGWVNSLIQADTSAIFNQYQAWFNTQQNIYNGDFATWTTAKKLAYDSWYATTTNGYTTAMSASESSFQSQFNTWFNAIQSQLSGDIAGNLQTQITAIPKIYKGTTAPTTPKSIDFWFKQV</sequence>
<reference evidence="1" key="1">
    <citation type="submission" date="2021-11" db="EMBL/GenBank/DDBJ databases">
        <title>Clostridia strains as spoilage organisms.</title>
        <authorList>
            <person name="Wambui J."/>
            <person name="Stevens M.J.A."/>
            <person name="Stephan R."/>
        </authorList>
    </citation>
    <scope>NUCLEOTIDE SEQUENCE</scope>
    <source>
        <strain evidence="1">CF009</strain>
    </source>
</reference>
<protein>
    <submittedName>
        <fullName evidence="1">Uncharacterized protein</fullName>
    </submittedName>
</protein>
<evidence type="ECO:0000313" key="1">
    <source>
        <dbReference type="EMBL" id="WAG61333.1"/>
    </source>
</evidence>
<accession>A0AA47EJE9</accession>
<dbReference type="RefSeq" id="WP_216120017.1">
    <property type="nucleotide sequence ID" value="NZ_CP086239.1"/>
</dbReference>
<proteinExistence type="predicted"/>
<name>A0AA47EJE9_9CLOT</name>
<evidence type="ECO:0000313" key="2">
    <source>
        <dbReference type="Proteomes" id="UP001164733"/>
    </source>
</evidence>
<dbReference type="Proteomes" id="UP001164733">
    <property type="component" value="Chromosome"/>
</dbReference>
<gene>
    <name evidence="1" type="ORF">LL038_03510</name>
</gene>
<dbReference type="EMBL" id="CP086239">
    <property type="protein sequence ID" value="WAG61333.1"/>
    <property type="molecule type" value="Genomic_DNA"/>
</dbReference>